<accession>A0AA38X395</accession>
<keyword evidence="3" id="KW-1185">Reference proteome</keyword>
<gene>
    <name evidence="2" type="ORF">H2200_009701</name>
</gene>
<evidence type="ECO:0000256" key="1">
    <source>
        <dbReference type="SAM" id="MobiDB-lite"/>
    </source>
</evidence>
<dbReference type="SUPFAM" id="SSF52047">
    <property type="entry name" value="RNI-like"/>
    <property type="match status" value="1"/>
</dbReference>
<dbReference type="AlphaFoldDB" id="A0AA38X395"/>
<proteinExistence type="predicted"/>
<reference evidence="2" key="1">
    <citation type="submission" date="2022-10" db="EMBL/GenBank/DDBJ databases">
        <title>Culturing micro-colonial fungi from biological soil crusts in the Mojave desert and describing Neophaeococcomyces mojavensis, and introducing the new genera and species Taxawa tesnikishii.</title>
        <authorList>
            <person name="Kurbessoian T."/>
            <person name="Stajich J.E."/>
        </authorList>
    </citation>
    <scope>NUCLEOTIDE SEQUENCE</scope>
    <source>
        <strain evidence="2">TK_41</strain>
    </source>
</reference>
<dbReference type="EMBL" id="JAPDRK010000015">
    <property type="protein sequence ID" value="KAJ9605852.1"/>
    <property type="molecule type" value="Genomic_DNA"/>
</dbReference>
<sequence length="395" mass="44881">MSFRSRSSTPEPVSSPLDFKAAEQSHTMESALIPGRTTFEDLPNDCILLIVKEVAKLPKQGWNEPLPVKKLSVVNKRLRQLCIPLIFHSNKTSLYNYHLSIVQTFEVASNAPSVMSRLFAVEISLYERHDATSSYDNAFCASFVSTLTAMTSLSQLSLSLHNNEILVPMLRTSFENSDAAFPSVQVLVLSEAPNTPFILKACPSLKTFIGRNLTKKWKSTISPLPSMNTLRQVEIDGSENWTPRRLQELVPYVVKIPELCIKGELYRAKLSSFASCFENLRNLNTLAITSTQWVNVRHLERYHMDDRLLDEVDHQQETHYLNEDDATVARTFFTTCSSLTTFRPLFAFRGTRIVCERHEAGVDQGKIKNIRVCKEDDKEYWYGFSSKFSLFGGDD</sequence>
<feature type="compositionally biased region" description="Polar residues" evidence="1">
    <location>
        <begin position="1"/>
        <end position="12"/>
    </location>
</feature>
<protein>
    <submittedName>
        <fullName evidence="2">Uncharacterized protein</fullName>
    </submittedName>
</protein>
<comment type="caution">
    <text evidence="2">The sequence shown here is derived from an EMBL/GenBank/DDBJ whole genome shotgun (WGS) entry which is preliminary data.</text>
</comment>
<feature type="region of interest" description="Disordered" evidence="1">
    <location>
        <begin position="1"/>
        <end position="20"/>
    </location>
</feature>
<evidence type="ECO:0000313" key="3">
    <source>
        <dbReference type="Proteomes" id="UP001172673"/>
    </source>
</evidence>
<name>A0AA38X395_9EURO</name>
<organism evidence="2 3">
    <name type="scientific">Cladophialophora chaetospira</name>
    <dbReference type="NCBI Taxonomy" id="386627"/>
    <lineage>
        <taxon>Eukaryota</taxon>
        <taxon>Fungi</taxon>
        <taxon>Dikarya</taxon>
        <taxon>Ascomycota</taxon>
        <taxon>Pezizomycotina</taxon>
        <taxon>Eurotiomycetes</taxon>
        <taxon>Chaetothyriomycetidae</taxon>
        <taxon>Chaetothyriales</taxon>
        <taxon>Herpotrichiellaceae</taxon>
        <taxon>Cladophialophora</taxon>
    </lineage>
</organism>
<dbReference type="Proteomes" id="UP001172673">
    <property type="component" value="Unassembled WGS sequence"/>
</dbReference>
<evidence type="ECO:0000313" key="2">
    <source>
        <dbReference type="EMBL" id="KAJ9605852.1"/>
    </source>
</evidence>